<dbReference type="InterPro" id="IPR008538">
    <property type="entry name" value="Uma2"/>
</dbReference>
<dbReference type="Pfam" id="PF05685">
    <property type="entry name" value="Uma2"/>
    <property type="match status" value="1"/>
</dbReference>
<keyword evidence="2" id="KW-0255">Endonuclease</keyword>
<comment type="caution">
    <text evidence="2">The sequence shown here is derived from an EMBL/GenBank/DDBJ whole genome shotgun (WGS) entry which is preliminary data.</text>
</comment>
<proteinExistence type="predicted"/>
<reference evidence="2 3" key="1">
    <citation type="submission" date="2022-06" db="EMBL/GenBank/DDBJ databases">
        <title>New Species of the Genus Actinoplanes, ActinopZanes ferrugineus.</title>
        <authorList>
            <person name="Ding P."/>
        </authorList>
    </citation>
    <scope>NUCLEOTIDE SEQUENCE [LARGE SCALE GENOMIC DNA]</scope>
    <source>
        <strain evidence="2 3">TRM88003</strain>
    </source>
</reference>
<name>A0ABT1E1D4_9ACTN</name>
<dbReference type="Gene3D" id="3.90.1570.10">
    <property type="entry name" value="tt1808, chain A"/>
    <property type="match status" value="1"/>
</dbReference>
<keyword evidence="2" id="KW-0540">Nuclease</keyword>
<sequence>MTTFSLPHIEDIDVEDVAALPGPYRYELRGGSLLVMPPTTFWHKIVVRELMVLLHSAGHHVLPDTGIRGDLPRDMRLPDLGVVTDLPSGPADCTTLPGSAFALVAEVVSAGSGHDERIDKLRWYADRGIAEYWIADSDPDHPHTDAVVHIHRLRLVDGVQAYELERSVRLSELGAERGAKIQA</sequence>
<feature type="domain" description="Putative restriction endonuclease" evidence="1">
    <location>
        <begin position="16"/>
        <end position="161"/>
    </location>
</feature>
<dbReference type="EMBL" id="JAMYJR010000052">
    <property type="protein sequence ID" value="MCO8276934.1"/>
    <property type="molecule type" value="Genomic_DNA"/>
</dbReference>
<accession>A0ABT1E1D4</accession>
<dbReference type="InterPro" id="IPR012296">
    <property type="entry name" value="Nuclease_put_TT1808"/>
</dbReference>
<organism evidence="2 3">
    <name type="scientific">Paractinoplanes aksuensis</name>
    <dbReference type="NCBI Taxonomy" id="2939490"/>
    <lineage>
        <taxon>Bacteria</taxon>
        <taxon>Bacillati</taxon>
        <taxon>Actinomycetota</taxon>
        <taxon>Actinomycetes</taxon>
        <taxon>Micromonosporales</taxon>
        <taxon>Micromonosporaceae</taxon>
        <taxon>Paractinoplanes</taxon>
    </lineage>
</organism>
<keyword evidence="2" id="KW-0378">Hydrolase</keyword>
<dbReference type="Proteomes" id="UP001523369">
    <property type="component" value="Unassembled WGS sequence"/>
</dbReference>
<keyword evidence="3" id="KW-1185">Reference proteome</keyword>
<evidence type="ECO:0000313" key="3">
    <source>
        <dbReference type="Proteomes" id="UP001523369"/>
    </source>
</evidence>
<evidence type="ECO:0000313" key="2">
    <source>
        <dbReference type="EMBL" id="MCO8276934.1"/>
    </source>
</evidence>
<dbReference type="InterPro" id="IPR011335">
    <property type="entry name" value="Restrct_endonuc-II-like"/>
</dbReference>
<dbReference type="RefSeq" id="WP_253242953.1">
    <property type="nucleotide sequence ID" value="NZ_JAMYJR010000052.1"/>
</dbReference>
<gene>
    <name evidence="2" type="ORF">M1L60_40785</name>
</gene>
<dbReference type="SUPFAM" id="SSF52980">
    <property type="entry name" value="Restriction endonuclease-like"/>
    <property type="match status" value="1"/>
</dbReference>
<evidence type="ECO:0000259" key="1">
    <source>
        <dbReference type="Pfam" id="PF05685"/>
    </source>
</evidence>
<protein>
    <submittedName>
        <fullName evidence="2">Uma2 family endonuclease</fullName>
    </submittedName>
</protein>
<dbReference type="GO" id="GO:0004519">
    <property type="term" value="F:endonuclease activity"/>
    <property type="evidence" value="ECO:0007669"/>
    <property type="project" value="UniProtKB-KW"/>
</dbReference>
<dbReference type="PANTHER" id="PTHR35400:SF3">
    <property type="entry name" value="SLL1072 PROTEIN"/>
    <property type="match status" value="1"/>
</dbReference>
<dbReference type="CDD" id="cd06260">
    <property type="entry name" value="DUF820-like"/>
    <property type="match status" value="1"/>
</dbReference>
<dbReference type="PANTHER" id="PTHR35400">
    <property type="entry name" value="SLR1083 PROTEIN"/>
    <property type="match status" value="1"/>
</dbReference>